<dbReference type="PROSITE" id="PS00665">
    <property type="entry name" value="DHDPS_1"/>
    <property type="match status" value="1"/>
</dbReference>
<comment type="subcellular location">
    <subcellularLocation>
        <location evidence="12">Cytoplasm</location>
    </subcellularLocation>
</comment>
<dbReference type="InterPro" id="IPR013785">
    <property type="entry name" value="Aldolase_TIM"/>
</dbReference>
<dbReference type="OrthoDB" id="9782828at2"/>
<dbReference type="AlphaFoldDB" id="A0A1H2TXI6"/>
<dbReference type="EMBL" id="FNON01000001">
    <property type="protein sequence ID" value="SDW48478.1"/>
    <property type="molecule type" value="Genomic_DNA"/>
</dbReference>
<dbReference type="RefSeq" id="WP_091287852.1">
    <property type="nucleotide sequence ID" value="NZ_FNON01000001.1"/>
</dbReference>
<dbReference type="GO" id="GO:0019877">
    <property type="term" value="P:diaminopimelate biosynthetic process"/>
    <property type="evidence" value="ECO:0007669"/>
    <property type="project" value="UniProtKB-UniRule"/>
</dbReference>
<keyword evidence="6 12" id="KW-0028">Amino-acid biosynthesis</keyword>
<evidence type="ECO:0000256" key="1">
    <source>
        <dbReference type="ARBA" id="ARBA00003294"/>
    </source>
</evidence>
<dbReference type="UniPathway" id="UPA00034">
    <property type="reaction ID" value="UER00017"/>
</dbReference>
<dbReference type="SMART" id="SM01130">
    <property type="entry name" value="DHDPS"/>
    <property type="match status" value="1"/>
</dbReference>
<comment type="pathway">
    <text evidence="2 12">Amino-acid biosynthesis; L-lysine biosynthesis via DAP pathway; (S)-tetrahydrodipicolinate from L-aspartate: step 3/4.</text>
</comment>
<protein>
    <recommendedName>
        <fullName evidence="4 12">4-hydroxy-tetrahydrodipicolinate synthase</fullName>
        <shortName evidence="12">HTPA synthase</shortName>
        <ecNumber evidence="4 12">4.3.3.7</ecNumber>
    </recommendedName>
</protein>
<comment type="similarity">
    <text evidence="3 12 13">Belongs to the DapA family.</text>
</comment>
<evidence type="ECO:0000256" key="13">
    <source>
        <dbReference type="PIRNR" id="PIRNR001365"/>
    </source>
</evidence>
<evidence type="ECO:0000256" key="6">
    <source>
        <dbReference type="ARBA" id="ARBA00022605"/>
    </source>
</evidence>
<dbReference type="GO" id="GO:0005829">
    <property type="term" value="C:cytosol"/>
    <property type="evidence" value="ECO:0007669"/>
    <property type="project" value="TreeGrafter"/>
</dbReference>
<accession>A0A1H2TXI6</accession>
<keyword evidence="5 12" id="KW-0963">Cytoplasm</keyword>
<dbReference type="PANTHER" id="PTHR12128:SF66">
    <property type="entry name" value="4-HYDROXY-2-OXOGLUTARATE ALDOLASE, MITOCHONDRIAL"/>
    <property type="match status" value="1"/>
</dbReference>
<evidence type="ECO:0000256" key="9">
    <source>
        <dbReference type="ARBA" id="ARBA00023239"/>
    </source>
</evidence>
<comment type="subunit">
    <text evidence="12">Homotetramer; dimer of dimers.</text>
</comment>
<keyword evidence="9 12" id="KW-0456">Lyase</keyword>
<evidence type="ECO:0000313" key="17">
    <source>
        <dbReference type="Proteomes" id="UP000199515"/>
    </source>
</evidence>
<evidence type="ECO:0000256" key="12">
    <source>
        <dbReference type="HAMAP-Rule" id="MF_00418"/>
    </source>
</evidence>
<feature type="site" description="Part of a proton relay during catalysis" evidence="12">
    <location>
        <position position="111"/>
    </location>
</feature>
<dbReference type="PANTHER" id="PTHR12128">
    <property type="entry name" value="DIHYDRODIPICOLINATE SYNTHASE"/>
    <property type="match status" value="1"/>
</dbReference>
<comment type="catalytic activity">
    <reaction evidence="11 12">
        <text>L-aspartate 4-semialdehyde + pyruvate = (2S,4S)-4-hydroxy-2,3,4,5-tetrahydrodipicolinate + H2O + H(+)</text>
        <dbReference type="Rhea" id="RHEA:34171"/>
        <dbReference type="ChEBI" id="CHEBI:15361"/>
        <dbReference type="ChEBI" id="CHEBI:15377"/>
        <dbReference type="ChEBI" id="CHEBI:15378"/>
        <dbReference type="ChEBI" id="CHEBI:67139"/>
        <dbReference type="ChEBI" id="CHEBI:537519"/>
        <dbReference type="EC" id="4.3.3.7"/>
    </reaction>
</comment>
<dbReference type="SUPFAM" id="SSF51569">
    <property type="entry name" value="Aldolase"/>
    <property type="match status" value="1"/>
</dbReference>
<proteinExistence type="inferred from homology"/>
<keyword evidence="10 12" id="KW-0704">Schiff base</keyword>
<name>A0A1H2TXI6_9PSEU</name>
<dbReference type="STRING" id="589385.SAMN05421504_101716"/>
<dbReference type="CDD" id="cd00950">
    <property type="entry name" value="DHDPS"/>
    <property type="match status" value="1"/>
</dbReference>
<dbReference type="PIRSF" id="PIRSF001365">
    <property type="entry name" value="DHDPS"/>
    <property type="match status" value="1"/>
</dbReference>
<dbReference type="PRINTS" id="PR00146">
    <property type="entry name" value="DHPICSNTHASE"/>
</dbReference>
<feature type="binding site" evidence="12 15">
    <location>
        <position position="49"/>
    </location>
    <ligand>
        <name>pyruvate</name>
        <dbReference type="ChEBI" id="CHEBI:15361"/>
    </ligand>
</feature>
<organism evidence="16 17">
    <name type="scientific">Amycolatopsis xylanica</name>
    <dbReference type="NCBI Taxonomy" id="589385"/>
    <lineage>
        <taxon>Bacteria</taxon>
        <taxon>Bacillati</taxon>
        <taxon>Actinomycetota</taxon>
        <taxon>Actinomycetes</taxon>
        <taxon>Pseudonocardiales</taxon>
        <taxon>Pseudonocardiaceae</taxon>
        <taxon>Amycolatopsis</taxon>
    </lineage>
</organism>
<evidence type="ECO:0000256" key="2">
    <source>
        <dbReference type="ARBA" id="ARBA00005120"/>
    </source>
</evidence>
<keyword evidence="17" id="KW-1185">Reference proteome</keyword>
<feature type="active site" description="Schiff-base intermediate with substrate" evidence="12 14">
    <location>
        <position position="165"/>
    </location>
</feature>
<sequence length="282" mass="29397">MTDLLFGTNLVAMVTPMEPGGAVCWPGVTALVDHLLATGCDGIVVAGTTGESPTLTDTESSDLIRTVAGLAAGRAKVIAGVGTYDTVTSVRRAREAEAAGADGLLLVCPYYSRPTQAGVIAHCTAVADATELPVMLYDVPARTGLAMEPSTLLELARHPRIRAVKDAKGDLFEAMSVMATGPLAYYCGIDELNLPYLACGATGVVSVVGNIVADRNAQLIQAVRDGDLKSAQVLQTELIPLVETIMRTSQGAIMAKAALAERGIIPHASVRLPLLEAQFALR</sequence>
<comment type="function">
    <text evidence="1 12">Catalyzes the condensation of (S)-aspartate-beta-semialdehyde [(S)-ASA] and pyruvate to 4-hydroxy-tetrahydrodipicolinate (HTPA).</text>
</comment>
<evidence type="ECO:0000256" key="11">
    <source>
        <dbReference type="ARBA" id="ARBA00047836"/>
    </source>
</evidence>
<dbReference type="GO" id="GO:0009089">
    <property type="term" value="P:lysine biosynthetic process via diaminopimelate"/>
    <property type="evidence" value="ECO:0007669"/>
    <property type="project" value="UniProtKB-UniRule"/>
</dbReference>
<dbReference type="EC" id="4.3.3.7" evidence="4 12"/>
<evidence type="ECO:0000256" key="5">
    <source>
        <dbReference type="ARBA" id="ARBA00022490"/>
    </source>
</evidence>
<dbReference type="PROSITE" id="PS00666">
    <property type="entry name" value="DHDPS_2"/>
    <property type="match status" value="1"/>
</dbReference>
<feature type="site" description="Part of a proton relay during catalysis" evidence="12">
    <location>
        <position position="48"/>
    </location>
</feature>
<comment type="caution">
    <text evidence="12">Was originally thought to be a dihydrodipicolinate synthase (DHDPS), catalyzing the condensation of (S)-aspartate-beta-semialdehyde [(S)-ASA] and pyruvate to dihydrodipicolinate (DHDP). However, it was shown in E.coli that the product of the enzymatic reaction is not dihydrodipicolinate but in fact (4S)-4-hydroxy-2,3,4,5-tetrahydro-(2S)-dipicolinic acid (HTPA), and that the consecutive dehydration reaction leading to DHDP is not spontaneous but catalyzed by DapB.</text>
</comment>
<evidence type="ECO:0000256" key="3">
    <source>
        <dbReference type="ARBA" id="ARBA00007592"/>
    </source>
</evidence>
<dbReference type="GO" id="GO:0008840">
    <property type="term" value="F:4-hydroxy-tetrahydrodipicolinate synthase activity"/>
    <property type="evidence" value="ECO:0007669"/>
    <property type="project" value="UniProtKB-UniRule"/>
</dbReference>
<reference evidence="16 17" key="1">
    <citation type="submission" date="2016-10" db="EMBL/GenBank/DDBJ databases">
        <authorList>
            <person name="de Groot N.N."/>
        </authorList>
    </citation>
    <scope>NUCLEOTIDE SEQUENCE [LARGE SCALE GENOMIC DNA]</scope>
    <source>
        <strain evidence="16 17">CPCC 202699</strain>
    </source>
</reference>
<evidence type="ECO:0000256" key="10">
    <source>
        <dbReference type="ARBA" id="ARBA00023270"/>
    </source>
</evidence>
<dbReference type="Pfam" id="PF00701">
    <property type="entry name" value="DHDPS"/>
    <property type="match status" value="1"/>
</dbReference>
<gene>
    <name evidence="12" type="primary">dapA</name>
    <name evidence="16" type="ORF">SAMN05421504_101716</name>
</gene>
<keyword evidence="7 12" id="KW-0220">Diaminopimelate biosynthesis</keyword>
<feature type="binding site" evidence="12 15">
    <location>
        <position position="205"/>
    </location>
    <ligand>
        <name>pyruvate</name>
        <dbReference type="ChEBI" id="CHEBI:15361"/>
    </ligand>
</feature>
<evidence type="ECO:0000256" key="4">
    <source>
        <dbReference type="ARBA" id="ARBA00012086"/>
    </source>
</evidence>
<dbReference type="InterPro" id="IPR002220">
    <property type="entry name" value="DapA-like"/>
</dbReference>
<dbReference type="Proteomes" id="UP000199515">
    <property type="component" value="Unassembled WGS sequence"/>
</dbReference>
<feature type="active site" description="Proton donor/acceptor" evidence="12 14">
    <location>
        <position position="137"/>
    </location>
</feature>
<dbReference type="InterPro" id="IPR020624">
    <property type="entry name" value="Schiff_base-form_aldolases_CS"/>
</dbReference>
<dbReference type="HAMAP" id="MF_00418">
    <property type="entry name" value="DapA"/>
    <property type="match status" value="1"/>
</dbReference>
<evidence type="ECO:0000256" key="8">
    <source>
        <dbReference type="ARBA" id="ARBA00023154"/>
    </source>
</evidence>
<dbReference type="InterPro" id="IPR020625">
    <property type="entry name" value="Schiff_base-form_aldolases_AS"/>
</dbReference>
<evidence type="ECO:0000256" key="14">
    <source>
        <dbReference type="PIRSR" id="PIRSR001365-1"/>
    </source>
</evidence>
<keyword evidence="8 12" id="KW-0457">Lysine biosynthesis</keyword>
<evidence type="ECO:0000313" key="16">
    <source>
        <dbReference type="EMBL" id="SDW48478.1"/>
    </source>
</evidence>
<dbReference type="NCBIfam" id="TIGR00674">
    <property type="entry name" value="dapA"/>
    <property type="match status" value="1"/>
</dbReference>
<dbReference type="InterPro" id="IPR005263">
    <property type="entry name" value="DapA"/>
</dbReference>
<evidence type="ECO:0000256" key="7">
    <source>
        <dbReference type="ARBA" id="ARBA00022915"/>
    </source>
</evidence>
<dbReference type="Gene3D" id="3.20.20.70">
    <property type="entry name" value="Aldolase class I"/>
    <property type="match status" value="1"/>
</dbReference>
<evidence type="ECO:0000256" key="15">
    <source>
        <dbReference type="PIRSR" id="PIRSR001365-2"/>
    </source>
</evidence>